<evidence type="ECO:0000256" key="1">
    <source>
        <dbReference type="SAM" id="MobiDB-lite"/>
    </source>
</evidence>
<protein>
    <submittedName>
        <fullName evidence="2">Uncharacterized protein</fullName>
    </submittedName>
</protein>
<reference evidence="2 3" key="2">
    <citation type="submission" date="2024-10" db="EMBL/GenBank/DDBJ databases">
        <authorList>
            <person name="Ryan C."/>
        </authorList>
    </citation>
    <scope>NUCLEOTIDE SEQUENCE [LARGE SCALE GENOMIC DNA]</scope>
</reference>
<accession>A0ABC8X8H9</accession>
<organism evidence="2 3">
    <name type="scientific">Urochloa decumbens</name>
    <dbReference type="NCBI Taxonomy" id="240449"/>
    <lineage>
        <taxon>Eukaryota</taxon>
        <taxon>Viridiplantae</taxon>
        <taxon>Streptophyta</taxon>
        <taxon>Embryophyta</taxon>
        <taxon>Tracheophyta</taxon>
        <taxon>Spermatophyta</taxon>
        <taxon>Magnoliopsida</taxon>
        <taxon>Liliopsida</taxon>
        <taxon>Poales</taxon>
        <taxon>Poaceae</taxon>
        <taxon>PACMAD clade</taxon>
        <taxon>Panicoideae</taxon>
        <taxon>Panicodae</taxon>
        <taxon>Paniceae</taxon>
        <taxon>Melinidinae</taxon>
        <taxon>Urochloa</taxon>
    </lineage>
</organism>
<keyword evidence="3" id="KW-1185">Reference proteome</keyword>
<gene>
    <name evidence="2" type="ORF">URODEC1_LOCUS20801</name>
</gene>
<dbReference type="PANTHER" id="PTHR36478:SF18">
    <property type="entry name" value="LISH DOMAIN-CONTAINING PROTEIN"/>
    <property type="match status" value="1"/>
</dbReference>
<sequence>MKTTRPTGDRLRFRRLISFLRNRRLYGTARCLERETGVFFNAARLRRMLLRDRWAAAASYAFGFLNLSDCSREAATLHRYIVVFRVIADLAGGRTLTRADDSRFQQLYDSLLAQPNCHARRRVLLSWRSDRTKASRLYHNTKPKAVDDVMHLVANCPELKPKLSRLPTFHPAFLLPPLLLLGYGGVRRVTKTNMDASQHMTLLLPSFERGLSHEPKALPFRSLLPFAMYKSATSSSKSPRKAGSDQELAVEVVSELVDFDDEVQRRKTVESESADQLKSKRTSRPNPKYYGPDWRSKKVGP</sequence>
<feature type="region of interest" description="Disordered" evidence="1">
    <location>
        <begin position="267"/>
        <end position="301"/>
    </location>
</feature>
<name>A0ABC8X8H9_9POAL</name>
<proteinExistence type="predicted"/>
<evidence type="ECO:0000313" key="3">
    <source>
        <dbReference type="Proteomes" id="UP001497457"/>
    </source>
</evidence>
<dbReference type="Proteomes" id="UP001497457">
    <property type="component" value="Chromosome 14rd"/>
</dbReference>
<dbReference type="AlphaFoldDB" id="A0ABC8X8H9"/>
<evidence type="ECO:0000313" key="2">
    <source>
        <dbReference type="EMBL" id="CAL4921028.1"/>
    </source>
</evidence>
<dbReference type="PANTHER" id="PTHR36478">
    <property type="entry name" value="OS04G0614237 PROTEIN-RELATED"/>
    <property type="match status" value="1"/>
</dbReference>
<reference evidence="3" key="1">
    <citation type="submission" date="2024-06" db="EMBL/GenBank/DDBJ databases">
        <authorList>
            <person name="Ryan C."/>
        </authorList>
    </citation>
    <scope>NUCLEOTIDE SEQUENCE [LARGE SCALE GENOMIC DNA]</scope>
</reference>
<feature type="compositionally biased region" description="Basic and acidic residues" evidence="1">
    <location>
        <begin position="267"/>
        <end position="278"/>
    </location>
</feature>
<dbReference type="EMBL" id="OZ075124">
    <property type="protein sequence ID" value="CAL4921028.1"/>
    <property type="molecule type" value="Genomic_DNA"/>
</dbReference>